<evidence type="ECO:0000313" key="3">
    <source>
        <dbReference type="Proteomes" id="UP000539146"/>
    </source>
</evidence>
<reference evidence="1 3" key="1">
    <citation type="submission" date="2020-05" db="EMBL/GenBank/DDBJ databases">
        <title>Genome Sequencing of Type Strains.</title>
        <authorList>
            <person name="Lemaire J.F."/>
            <person name="Inderbitzin P."/>
            <person name="Gregorio O.A."/>
            <person name="Collins S.B."/>
            <person name="Wespe N."/>
            <person name="Knight-Connoni V."/>
        </authorList>
    </citation>
    <scope>NUCLEOTIDE SEQUENCE [LARGE SCALE GENOMIC DNA]</scope>
    <source>
        <strain evidence="1 3">DSM 20512</strain>
    </source>
</reference>
<evidence type="ECO:0000313" key="2">
    <source>
        <dbReference type="EMBL" id="NUU28911.1"/>
    </source>
</evidence>
<organism evidence="1 3">
    <name type="scientific">Curtobacterium citreum</name>
    <dbReference type="NCBI Taxonomy" id="2036"/>
    <lineage>
        <taxon>Bacteria</taxon>
        <taxon>Bacillati</taxon>
        <taxon>Actinomycetota</taxon>
        <taxon>Actinomycetes</taxon>
        <taxon>Micrococcales</taxon>
        <taxon>Microbacteriaceae</taxon>
        <taxon>Curtobacterium</taxon>
    </lineage>
</organism>
<comment type="caution">
    <text evidence="1">The sequence shown here is derived from an EMBL/GenBank/DDBJ whole genome shotgun (WGS) entry which is preliminary data.</text>
</comment>
<dbReference type="EMBL" id="JABMCG010000114">
    <property type="protein sequence ID" value="NUU28911.1"/>
    <property type="molecule type" value="Genomic_DNA"/>
</dbReference>
<name>A0A850DMA0_9MICO</name>
<gene>
    <name evidence="1" type="ORF">HP467_00130</name>
    <name evidence="2" type="ORF">HP467_12430</name>
</gene>
<sequence>VPNEVVRPELDNLKAAVLAEDPIAAELAMEAIHLLPTRS</sequence>
<protein>
    <submittedName>
        <fullName evidence="1">GntR family transcriptional regulator</fullName>
    </submittedName>
</protein>
<evidence type="ECO:0000313" key="1">
    <source>
        <dbReference type="EMBL" id="NUU26527.1"/>
    </source>
</evidence>
<dbReference type="Proteomes" id="UP000539146">
    <property type="component" value="Unassembled WGS sequence"/>
</dbReference>
<feature type="non-terminal residue" evidence="1">
    <location>
        <position position="1"/>
    </location>
</feature>
<dbReference type="EMBL" id="JABMCG010000023">
    <property type="protein sequence ID" value="NUU26527.1"/>
    <property type="molecule type" value="Genomic_DNA"/>
</dbReference>
<accession>A0A850DMA0</accession>
<dbReference type="AlphaFoldDB" id="A0A850DMA0"/>
<proteinExistence type="predicted"/>